<dbReference type="RefSeq" id="WP_173949740.1">
    <property type="nucleotide sequence ID" value="NZ_CP102847.1"/>
</dbReference>
<dbReference type="Proteomes" id="UP001017257">
    <property type="component" value="Plasmid pR24_2"/>
</dbReference>
<reference evidence="3" key="1">
    <citation type="submission" date="2022-08" db="EMBL/GenBank/DDBJ databases">
        <title>Microvirga terrae sp. nov., isolated from soil.</title>
        <authorList>
            <person name="Kim K.H."/>
            <person name="Seo Y.L."/>
            <person name="Kim J.M."/>
            <person name="Lee J.K."/>
            <person name="Han D.M."/>
            <person name="Jeon C.O."/>
        </authorList>
    </citation>
    <scope>NUCLEOTIDE SEQUENCE</scope>
    <source>
        <strain evidence="3">R24</strain>
        <plasmid evidence="3">pR24_2</plasmid>
    </source>
</reference>
<sequence length="182" mass="20398">MPPLYSTAHLLIRTQIEDLLKRYTRAVDRIDEAALRSCFHPGATMHAAGSETTADSFCDVVVGMLQELELTHHQIGNIQIDFDNHASGDGTVAFGETYFTAIHRIGPAGWSPFPQAKPGEDLMMRGRYVDRVEDRGGHWAIAHRTIVVDWARFDPPDDRGIVENSRGRRDYSGPVYHPRKSA</sequence>
<dbReference type="CDD" id="cd00531">
    <property type="entry name" value="NTF2_like"/>
    <property type="match status" value="1"/>
</dbReference>
<keyword evidence="3" id="KW-0614">Plasmid</keyword>
<geneLocation type="plasmid" evidence="3 4">
    <name>pR24_2</name>
</geneLocation>
<evidence type="ECO:0000256" key="1">
    <source>
        <dbReference type="SAM" id="MobiDB-lite"/>
    </source>
</evidence>
<accession>A0ABY5RZF4</accession>
<protein>
    <submittedName>
        <fullName evidence="3">Nuclear transport factor 2 family protein</fullName>
    </submittedName>
</protein>
<dbReference type="InterPro" id="IPR037401">
    <property type="entry name" value="SnoaL-like"/>
</dbReference>
<gene>
    <name evidence="3" type="ORF">HPT29_027890</name>
</gene>
<evidence type="ECO:0000313" key="4">
    <source>
        <dbReference type="Proteomes" id="UP001017257"/>
    </source>
</evidence>
<evidence type="ECO:0000259" key="2">
    <source>
        <dbReference type="Pfam" id="PF13577"/>
    </source>
</evidence>
<proteinExistence type="predicted"/>
<organism evidence="3 4">
    <name type="scientific">Microvirga terrae</name>
    <dbReference type="NCBI Taxonomy" id="2740529"/>
    <lineage>
        <taxon>Bacteria</taxon>
        <taxon>Pseudomonadati</taxon>
        <taxon>Pseudomonadota</taxon>
        <taxon>Alphaproteobacteria</taxon>
        <taxon>Hyphomicrobiales</taxon>
        <taxon>Methylobacteriaceae</taxon>
        <taxon>Microvirga</taxon>
    </lineage>
</organism>
<name>A0ABY5RZF4_9HYPH</name>
<dbReference type="Gene3D" id="3.10.450.50">
    <property type="match status" value="1"/>
</dbReference>
<feature type="domain" description="SnoaL-like" evidence="2">
    <location>
        <begin position="9"/>
        <end position="145"/>
    </location>
</feature>
<feature type="region of interest" description="Disordered" evidence="1">
    <location>
        <begin position="158"/>
        <end position="182"/>
    </location>
</feature>
<feature type="compositionally biased region" description="Basic and acidic residues" evidence="1">
    <location>
        <begin position="158"/>
        <end position="171"/>
    </location>
</feature>
<evidence type="ECO:0000313" key="3">
    <source>
        <dbReference type="EMBL" id="UVF22638.1"/>
    </source>
</evidence>
<dbReference type="Pfam" id="PF13577">
    <property type="entry name" value="SnoaL_4"/>
    <property type="match status" value="1"/>
</dbReference>
<keyword evidence="4" id="KW-1185">Reference proteome</keyword>
<dbReference type="SUPFAM" id="SSF54427">
    <property type="entry name" value="NTF2-like"/>
    <property type="match status" value="1"/>
</dbReference>
<dbReference type="EMBL" id="CP102847">
    <property type="protein sequence ID" value="UVF22638.1"/>
    <property type="molecule type" value="Genomic_DNA"/>
</dbReference>
<dbReference type="InterPro" id="IPR032710">
    <property type="entry name" value="NTF2-like_dom_sf"/>
</dbReference>